<organism evidence="5 6">
    <name type="scientific">Duganella flavida</name>
    <dbReference type="NCBI Taxonomy" id="2692175"/>
    <lineage>
        <taxon>Bacteria</taxon>
        <taxon>Pseudomonadati</taxon>
        <taxon>Pseudomonadota</taxon>
        <taxon>Betaproteobacteria</taxon>
        <taxon>Burkholderiales</taxon>
        <taxon>Oxalobacteraceae</taxon>
        <taxon>Telluria group</taxon>
        <taxon>Duganella</taxon>
    </lineage>
</organism>
<comment type="caution">
    <text evidence="5">The sequence shown here is derived from an EMBL/GenBank/DDBJ whole genome shotgun (WGS) entry which is preliminary data.</text>
</comment>
<dbReference type="AlphaFoldDB" id="A0A6L8KAU6"/>
<dbReference type="PANTHER" id="PTHR43489:SF13">
    <property type="entry name" value="HYDROXYPYRUVATE ISOMERASE"/>
    <property type="match status" value="1"/>
</dbReference>
<dbReference type="FunFam" id="3.20.20.150:FF:000007">
    <property type="entry name" value="Hydroxypyruvate isomerase"/>
    <property type="match status" value="1"/>
</dbReference>
<dbReference type="Pfam" id="PF01261">
    <property type="entry name" value="AP_endonuc_2"/>
    <property type="match status" value="1"/>
</dbReference>
<accession>A0A6L8KAU6</accession>
<sequence length="259" mass="29024">MPKFAANLSMLFADTPFLDRFARARQAGFEAVEFLFPYAYPAEQIAAQLRQHQLTLVLFNLPPGDWDAGERGMACHPQRIGEFREGVDQARDYALALGVTQVHCMAGKIPPGASAELVRATYLDNLRYAAQQLAPHGINLLIEPINHFDMPGYFLNRSSQALEIIRDAACPNLFLQYDIYHMQRMEGELSNTIKANLPLIKHMQIADTPGRHEPGTGEINYRHLFAFIDQIGYDGWLGCEYNPAGDTDAGLAWRQTLAT</sequence>
<gene>
    <name evidence="5" type="primary">hyi</name>
    <name evidence="5" type="ORF">GTP46_14075</name>
</gene>
<evidence type="ECO:0000256" key="3">
    <source>
        <dbReference type="PIRSR" id="PIRSR006241-50"/>
    </source>
</evidence>
<keyword evidence="5" id="KW-0670">Pyruvate</keyword>
<feature type="active site" description="Proton donor/acceptor" evidence="3">
    <location>
        <position position="143"/>
    </location>
</feature>
<keyword evidence="1 2" id="KW-0413">Isomerase</keyword>
<feature type="active site" description="Proton donor/acceptor" evidence="3">
    <location>
        <position position="240"/>
    </location>
</feature>
<keyword evidence="6" id="KW-1185">Reference proteome</keyword>
<dbReference type="InterPro" id="IPR053398">
    <property type="entry name" value="HPT_OtnI_isomerases"/>
</dbReference>
<dbReference type="GO" id="GO:0046487">
    <property type="term" value="P:glyoxylate metabolic process"/>
    <property type="evidence" value="ECO:0007669"/>
    <property type="project" value="TreeGrafter"/>
</dbReference>
<proteinExistence type="inferred from homology"/>
<evidence type="ECO:0000256" key="2">
    <source>
        <dbReference type="PIRNR" id="PIRNR006241"/>
    </source>
</evidence>
<name>A0A6L8KAU6_9BURK</name>
<evidence type="ECO:0000256" key="1">
    <source>
        <dbReference type="ARBA" id="ARBA00023235"/>
    </source>
</evidence>
<dbReference type="EC" id="5.3.1.22" evidence="5"/>
<feature type="domain" description="Xylose isomerase-like TIM barrel" evidence="4">
    <location>
        <begin position="21"/>
        <end position="254"/>
    </location>
</feature>
<dbReference type="InterPro" id="IPR050417">
    <property type="entry name" value="Sugar_Epim/Isomerase"/>
</dbReference>
<protein>
    <submittedName>
        <fullName evidence="5">Hydroxypyruvate isomerase</fullName>
        <ecNumber evidence="5">5.3.1.22</ecNumber>
    </submittedName>
</protein>
<evidence type="ECO:0000313" key="6">
    <source>
        <dbReference type="Proteomes" id="UP000479335"/>
    </source>
</evidence>
<dbReference type="InterPro" id="IPR026040">
    <property type="entry name" value="HyI-like"/>
</dbReference>
<evidence type="ECO:0000259" key="4">
    <source>
        <dbReference type="Pfam" id="PF01261"/>
    </source>
</evidence>
<dbReference type="EMBL" id="WWCN01000008">
    <property type="protein sequence ID" value="MYM23777.1"/>
    <property type="molecule type" value="Genomic_DNA"/>
</dbReference>
<dbReference type="PANTHER" id="PTHR43489">
    <property type="entry name" value="ISOMERASE"/>
    <property type="match status" value="1"/>
</dbReference>
<dbReference type="PIRSF" id="PIRSF006241">
    <property type="entry name" value="HyI"/>
    <property type="match status" value="1"/>
</dbReference>
<dbReference type="Gene3D" id="3.20.20.150">
    <property type="entry name" value="Divalent-metal-dependent TIM barrel enzymes"/>
    <property type="match status" value="1"/>
</dbReference>
<dbReference type="NCBIfam" id="TIGR03234">
    <property type="entry name" value="OH-pyruv-isom"/>
    <property type="match status" value="1"/>
</dbReference>
<dbReference type="InterPro" id="IPR017643">
    <property type="entry name" value="Hydroxypyruvate_isomerase"/>
</dbReference>
<evidence type="ECO:0000313" key="5">
    <source>
        <dbReference type="EMBL" id="MYM23777.1"/>
    </source>
</evidence>
<dbReference type="NCBIfam" id="NF043033">
    <property type="entry name" value="OxoTetrIsom"/>
    <property type="match status" value="1"/>
</dbReference>
<dbReference type="InterPro" id="IPR013022">
    <property type="entry name" value="Xyl_isomerase-like_TIM-brl"/>
</dbReference>
<dbReference type="RefSeq" id="WP_161007267.1">
    <property type="nucleotide sequence ID" value="NZ_WWCN01000008.1"/>
</dbReference>
<comment type="similarity">
    <text evidence="2">Belongs to the hyi family.</text>
</comment>
<dbReference type="GO" id="GO:0008903">
    <property type="term" value="F:hydroxypyruvate isomerase activity"/>
    <property type="evidence" value="ECO:0007669"/>
    <property type="project" value="UniProtKB-EC"/>
</dbReference>
<reference evidence="5 6" key="1">
    <citation type="submission" date="2019-12" db="EMBL/GenBank/DDBJ databases">
        <title>Novel species isolated from a subtropical stream in China.</title>
        <authorList>
            <person name="Lu H."/>
        </authorList>
    </citation>
    <scope>NUCLEOTIDE SEQUENCE [LARGE SCALE GENOMIC DNA]</scope>
    <source>
        <strain evidence="5 6">FT135W</strain>
    </source>
</reference>
<dbReference type="SUPFAM" id="SSF51658">
    <property type="entry name" value="Xylose isomerase-like"/>
    <property type="match status" value="1"/>
</dbReference>
<dbReference type="InterPro" id="IPR036237">
    <property type="entry name" value="Xyl_isomerase-like_sf"/>
</dbReference>
<dbReference type="Proteomes" id="UP000479335">
    <property type="component" value="Unassembled WGS sequence"/>
</dbReference>